<keyword evidence="2" id="KW-0645">Protease</keyword>
<evidence type="ECO:0000313" key="3">
    <source>
        <dbReference type="Proteomes" id="UP000250235"/>
    </source>
</evidence>
<evidence type="ECO:0000313" key="2">
    <source>
        <dbReference type="EMBL" id="KZV35848.1"/>
    </source>
</evidence>
<keyword evidence="2" id="KW-0121">Carboxypeptidase</keyword>
<proteinExistence type="predicted"/>
<sequence length="153" mass="16473">MPPIPTTEERPDLTPVITISNASSPKEGPTKESGPGRVPPLNFLEDSLVVSPSGVVATNLLCHLAPDRDIDRLAGTRNSKVVGLFLSNLAAALAWGGEVIKSLTRAQREAGDLRRSFDDVIEQFTQLETRLAEVEADRAEEPRVAEVHLAALV</sequence>
<name>A0A2Z7BQF2_9LAMI</name>
<dbReference type="GO" id="GO:0004180">
    <property type="term" value="F:carboxypeptidase activity"/>
    <property type="evidence" value="ECO:0007669"/>
    <property type="project" value="UniProtKB-KW"/>
</dbReference>
<dbReference type="EMBL" id="KV004010">
    <property type="protein sequence ID" value="KZV35848.1"/>
    <property type="molecule type" value="Genomic_DNA"/>
</dbReference>
<protein>
    <submittedName>
        <fullName evidence="2">Serine carboxypeptidase II-2-like</fullName>
    </submittedName>
</protein>
<accession>A0A2Z7BQF2</accession>
<organism evidence="2 3">
    <name type="scientific">Dorcoceras hygrometricum</name>
    <dbReference type="NCBI Taxonomy" id="472368"/>
    <lineage>
        <taxon>Eukaryota</taxon>
        <taxon>Viridiplantae</taxon>
        <taxon>Streptophyta</taxon>
        <taxon>Embryophyta</taxon>
        <taxon>Tracheophyta</taxon>
        <taxon>Spermatophyta</taxon>
        <taxon>Magnoliopsida</taxon>
        <taxon>eudicotyledons</taxon>
        <taxon>Gunneridae</taxon>
        <taxon>Pentapetalae</taxon>
        <taxon>asterids</taxon>
        <taxon>lamiids</taxon>
        <taxon>Lamiales</taxon>
        <taxon>Gesneriaceae</taxon>
        <taxon>Didymocarpoideae</taxon>
        <taxon>Trichosporeae</taxon>
        <taxon>Loxocarpinae</taxon>
        <taxon>Dorcoceras</taxon>
    </lineage>
</organism>
<keyword evidence="2" id="KW-0378">Hydrolase</keyword>
<reference evidence="2 3" key="1">
    <citation type="journal article" date="2015" name="Proc. Natl. Acad. Sci. U.S.A.">
        <title>The resurrection genome of Boea hygrometrica: A blueprint for survival of dehydration.</title>
        <authorList>
            <person name="Xiao L."/>
            <person name="Yang G."/>
            <person name="Zhang L."/>
            <person name="Yang X."/>
            <person name="Zhao S."/>
            <person name="Ji Z."/>
            <person name="Zhou Q."/>
            <person name="Hu M."/>
            <person name="Wang Y."/>
            <person name="Chen M."/>
            <person name="Xu Y."/>
            <person name="Jin H."/>
            <person name="Xiao X."/>
            <person name="Hu G."/>
            <person name="Bao F."/>
            <person name="Hu Y."/>
            <person name="Wan P."/>
            <person name="Li L."/>
            <person name="Deng X."/>
            <person name="Kuang T."/>
            <person name="Xiang C."/>
            <person name="Zhu J.K."/>
            <person name="Oliver M.J."/>
            <person name="He Y."/>
        </authorList>
    </citation>
    <scope>NUCLEOTIDE SEQUENCE [LARGE SCALE GENOMIC DNA]</scope>
    <source>
        <strain evidence="3">cv. XS01</strain>
    </source>
</reference>
<dbReference type="Proteomes" id="UP000250235">
    <property type="component" value="Unassembled WGS sequence"/>
</dbReference>
<dbReference type="AlphaFoldDB" id="A0A2Z7BQF2"/>
<keyword evidence="3" id="KW-1185">Reference proteome</keyword>
<evidence type="ECO:0000256" key="1">
    <source>
        <dbReference type="SAM" id="MobiDB-lite"/>
    </source>
</evidence>
<feature type="region of interest" description="Disordered" evidence="1">
    <location>
        <begin position="1"/>
        <end position="38"/>
    </location>
</feature>
<gene>
    <name evidence="2" type="ORF">F511_38521</name>
</gene>